<dbReference type="InParanoid" id="A0A0V0QF75"/>
<gene>
    <name evidence="2" type="ORF">PPERSA_02041</name>
</gene>
<keyword evidence="3" id="KW-1185">Reference proteome</keyword>
<feature type="transmembrane region" description="Helical" evidence="1">
    <location>
        <begin position="12"/>
        <end position="28"/>
    </location>
</feature>
<comment type="caution">
    <text evidence="2">The sequence shown here is derived from an EMBL/GenBank/DDBJ whole genome shotgun (WGS) entry which is preliminary data.</text>
</comment>
<keyword evidence="1" id="KW-0472">Membrane</keyword>
<evidence type="ECO:0008006" key="4">
    <source>
        <dbReference type="Google" id="ProtNLM"/>
    </source>
</evidence>
<evidence type="ECO:0000313" key="3">
    <source>
        <dbReference type="Proteomes" id="UP000054937"/>
    </source>
</evidence>
<keyword evidence="1" id="KW-1133">Transmembrane helix</keyword>
<evidence type="ECO:0000256" key="1">
    <source>
        <dbReference type="SAM" id="Phobius"/>
    </source>
</evidence>
<name>A0A0V0QF75_PSEPJ</name>
<accession>A0A0V0QF75</accession>
<organism evidence="2 3">
    <name type="scientific">Pseudocohnilembus persalinus</name>
    <name type="common">Ciliate</name>
    <dbReference type="NCBI Taxonomy" id="266149"/>
    <lineage>
        <taxon>Eukaryota</taxon>
        <taxon>Sar</taxon>
        <taxon>Alveolata</taxon>
        <taxon>Ciliophora</taxon>
        <taxon>Intramacronucleata</taxon>
        <taxon>Oligohymenophorea</taxon>
        <taxon>Scuticociliatia</taxon>
        <taxon>Philasterida</taxon>
        <taxon>Pseudocohnilembidae</taxon>
        <taxon>Pseudocohnilembus</taxon>
    </lineage>
</organism>
<sequence>MLTILTIKQIQIFFYFYNNIIKNLFYILQNLKINLYNYQIYNSLILILIITCQKNFLLSFLHQTIIYQIQQLFIIIYKLIKYVFLSFLNLMNQDLNFQNFKYIQ</sequence>
<reference evidence="2 3" key="1">
    <citation type="journal article" date="2015" name="Sci. Rep.">
        <title>Genome of the facultative scuticociliatosis pathogen Pseudocohnilembus persalinus provides insight into its virulence through horizontal gene transfer.</title>
        <authorList>
            <person name="Xiong J."/>
            <person name="Wang G."/>
            <person name="Cheng J."/>
            <person name="Tian M."/>
            <person name="Pan X."/>
            <person name="Warren A."/>
            <person name="Jiang C."/>
            <person name="Yuan D."/>
            <person name="Miao W."/>
        </authorList>
    </citation>
    <scope>NUCLEOTIDE SEQUENCE [LARGE SCALE GENOMIC DNA]</scope>
    <source>
        <strain evidence="2">36N120E</strain>
    </source>
</reference>
<keyword evidence="1" id="KW-0812">Transmembrane</keyword>
<feature type="transmembrane region" description="Helical" evidence="1">
    <location>
        <begin position="40"/>
        <end position="60"/>
    </location>
</feature>
<protein>
    <recommendedName>
        <fullName evidence="4">Transmembrane protein</fullName>
    </recommendedName>
</protein>
<proteinExistence type="predicted"/>
<dbReference type="AlphaFoldDB" id="A0A0V0QF75"/>
<dbReference type="Proteomes" id="UP000054937">
    <property type="component" value="Unassembled WGS sequence"/>
</dbReference>
<evidence type="ECO:0000313" key="2">
    <source>
        <dbReference type="EMBL" id="KRX00862.1"/>
    </source>
</evidence>
<feature type="transmembrane region" description="Helical" evidence="1">
    <location>
        <begin position="72"/>
        <end position="91"/>
    </location>
</feature>
<dbReference type="EMBL" id="LDAU01000181">
    <property type="protein sequence ID" value="KRX00862.1"/>
    <property type="molecule type" value="Genomic_DNA"/>
</dbReference>